<evidence type="ECO:0000256" key="7">
    <source>
        <dbReference type="SAM" id="Phobius"/>
    </source>
</evidence>
<dbReference type="Pfam" id="PF20684">
    <property type="entry name" value="Fung_rhodopsin"/>
    <property type="match status" value="1"/>
</dbReference>
<dbReference type="OrthoDB" id="4329349at2759"/>
<comment type="subcellular location">
    <subcellularLocation>
        <location evidence="1">Membrane</location>
        <topology evidence="1">Multi-pass membrane protein</topology>
    </subcellularLocation>
</comment>
<comment type="similarity">
    <text evidence="5">Belongs to the SAT4 family.</text>
</comment>
<dbReference type="EMBL" id="JABFAI010000045">
    <property type="protein sequence ID" value="KAF4958812.1"/>
    <property type="molecule type" value="Genomic_DNA"/>
</dbReference>
<dbReference type="InterPro" id="IPR052337">
    <property type="entry name" value="SAT4-like"/>
</dbReference>
<feature type="region of interest" description="Disordered" evidence="6">
    <location>
        <begin position="298"/>
        <end position="319"/>
    </location>
</feature>
<evidence type="ECO:0000313" key="9">
    <source>
        <dbReference type="EMBL" id="KAF4958812.1"/>
    </source>
</evidence>
<dbReference type="PANTHER" id="PTHR33048:SF2">
    <property type="entry name" value="SRPK"/>
    <property type="match status" value="1"/>
</dbReference>
<evidence type="ECO:0000256" key="1">
    <source>
        <dbReference type="ARBA" id="ARBA00004141"/>
    </source>
</evidence>
<evidence type="ECO:0000256" key="3">
    <source>
        <dbReference type="ARBA" id="ARBA00022989"/>
    </source>
</evidence>
<evidence type="ECO:0000256" key="2">
    <source>
        <dbReference type="ARBA" id="ARBA00022692"/>
    </source>
</evidence>
<organism evidence="9 10">
    <name type="scientific">Fusarium gaditjirri</name>
    <dbReference type="NCBI Taxonomy" id="282569"/>
    <lineage>
        <taxon>Eukaryota</taxon>
        <taxon>Fungi</taxon>
        <taxon>Dikarya</taxon>
        <taxon>Ascomycota</taxon>
        <taxon>Pezizomycotina</taxon>
        <taxon>Sordariomycetes</taxon>
        <taxon>Hypocreomycetidae</taxon>
        <taxon>Hypocreales</taxon>
        <taxon>Nectriaceae</taxon>
        <taxon>Fusarium</taxon>
        <taxon>Fusarium nisikadoi species complex</taxon>
    </lineage>
</organism>
<dbReference type="InterPro" id="IPR049326">
    <property type="entry name" value="Rhodopsin_dom_fungi"/>
</dbReference>
<reference evidence="9" key="1">
    <citation type="journal article" date="2020" name="BMC Genomics">
        <title>Correction to: Identification and distribution of gene clusters required for synthesis of sphingolipid metabolism inhibitors in diverse species of the filamentous fungus Fusarium.</title>
        <authorList>
            <person name="Kim H.S."/>
            <person name="Lohmar J.M."/>
            <person name="Busman M."/>
            <person name="Brown D.W."/>
            <person name="Naumann T.A."/>
            <person name="Divon H.H."/>
            <person name="Lysoe E."/>
            <person name="Uhlig S."/>
            <person name="Proctor R.H."/>
        </authorList>
    </citation>
    <scope>NUCLEOTIDE SEQUENCE</scope>
    <source>
        <strain evidence="9">NRRL 45417</strain>
    </source>
</reference>
<name>A0A8H4TJE8_9HYPO</name>
<feature type="transmembrane region" description="Helical" evidence="7">
    <location>
        <begin position="238"/>
        <end position="258"/>
    </location>
</feature>
<dbReference type="PANTHER" id="PTHR33048">
    <property type="entry name" value="PTH11-LIKE INTEGRAL MEMBRANE PROTEIN (AFU_ORTHOLOGUE AFUA_5G11245)"/>
    <property type="match status" value="1"/>
</dbReference>
<evidence type="ECO:0000256" key="6">
    <source>
        <dbReference type="SAM" id="MobiDB-lite"/>
    </source>
</evidence>
<protein>
    <recommendedName>
        <fullName evidence="8">Rhodopsin domain-containing protein</fullName>
    </recommendedName>
</protein>
<feature type="transmembrane region" description="Helical" evidence="7">
    <location>
        <begin position="12"/>
        <end position="31"/>
    </location>
</feature>
<dbReference type="AlphaFoldDB" id="A0A8H4TJE8"/>
<keyword evidence="4 7" id="KW-0472">Membrane</keyword>
<comment type="caution">
    <text evidence="9">The sequence shown here is derived from an EMBL/GenBank/DDBJ whole genome shotgun (WGS) entry which is preliminary data.</text>
</comment>
<feature type="transmembrane region" description="Helical" evidence="7">
    <location>
        <begin position="126"/>
        <end position="147"/>
    </location>
</feature>
<sequence length="381" mass="42921">MATAINLRPVIIEMWIEYGIGLLVLVIRIFARLQRIKFAKFHTWALDDWLSIAAAILWTVRFTWPGKVNWEPSTDPCLRIQFEVSMCQVVADKGSITGLTNEVASEFTPEQAKSHETGAKWLFAAWYVYVTMVWTLKAMMLSLLFRVTKSLPQERLVKWASVFVFICYLITIGVVSGHCWPTYKLWQVYPVPSADCSQNRAKYYALVTTNVATDIAIMALPIPLLWKLQINLRKKLTFTMMFCGGIFIIICTLLRCIICLKLPERLDLGLSWSIRETVVGIIVTNASSIKPLFTGRNQSTNASSDHTSGRLGFSHAGTSHKMSRMERLPDGSNSGSQECIVAGVGKNQTTIIADDRSSDHKSDHKYNGQIHVMQDFQVTST</sequence>
<feature type="domain" description="Rhodopsin" evidence="8">
    <location>
        <begin position="42"/>
        <end position="293"/>
    </location>
</feature>
<feature type="transmembrane region" description="Helical" evidence="7">
    <location>
        <begin position="159"/>
        <end position="183"/>
    </location>
</feature>
<keyword evidence="2 7" id="KW-0812">Transmembrane</keyword>
<reference evidence="9" key="2">
    <citation type="submission" date="2020-05" db="EMBL/GenBank/DDBJ databases">
        <authorList>
            <person name="Kim H.-S."/>
            <person name="Proctor R.H."/>
            <person name="Brown D.W."/>
        </authorList>
    </citation>
    <scope>NUCLEOTIDE SEQUENCE</scope>
    <source>
        <strain evidence="9">NRRL 45417</strain>
    </source>
</reference>
<dbReference type="GO" id="GO:0016020">
    <property type="term" value="C:membrane"/>
    <property type="evidence" value="ECO:0007669"/>
    <property type="project" value="UniProtKB-SubCell"/>
</dbReference>
<gene>
    <name evidence="9" type="ORF">FGADI_2156</name>
</gene>
<keyword evidence="3 7" id="KW-1133">Transmembrane helix</keyword>
<feature type="transmembrane region" description="Helical" evidence="7">
    <location>
        <begin position="203"/>
        <end position="226"/>
    </location>
</feature>
<keyword evidence="10" id="KW-1185">Reference proteome</keyword>
<evidence type="ECO:0000313" key="10">
    <source>
        <dbReference type="Proteomes" id="UP000604273"/>
    </source>
</evidence>
<dbReference type="Proteomes" id="UP000604273">
    <property type="component" value="Unassembled WGS sequence"/>
</dbReference>
<evidence type="ECO:0000259" key="8">
    <source>
        <dbReference type="Pfam" id="PF20684"/>
    </source>
</evidence>
<evidence type="ECO:0000256" key="5">
    <source>
        <dbReference type="ARBA" id="ARBA00038359"/>
    </source>
</evidence>
<proteinExistence type="inferred from homology"/>
<evidence type="ECO:0000256" key="4">
    <source>
        <dbReference type="ARBA" id="ARBA00023136"/>
    </source>
</evidence>
<accession>A0A8H4TJE8</accession>